<evidence type="ECO:0000256" key="8">
    <source>
        <dbReference type="SAM" id="SignalP"/>
    </source>
</evidence>
<dbReference type="EMBL" id="CP000698">
    <property type="protein sequence ID" value="ABQ27565.1"/>
    <property type="molecule type" value="Genomic_DNA"/>
</dbReference>
<dbReference type="RefSeq" id="WP_011940226.1">
    <property type="nucleotide sequence ID" value="NC_009483.1"/>
</dbReference>
<name>A5G6Z7_GEOUR</name>
<dbReference type="InterPro" id="IPR028351">
    <property type="entry name" value="CyaE"/>
</dbReference>
<dbReference type="Pfam" id="PF02321">
    <property type="entry name" value="OEP"/>
    <property type="match status" value="2"/>
</dbReference>
<reference evidence="9 10" key="1">
    <citation type="submission" date="2007-05" db="EMBL/GenBank/DDBJ databases">
        <title>Complete sequence of Geobacter uraniireducens Rf4.</title>
        <authorList>
            <consortium name="US DOE Joint Genome Institute"/>
            <person name="Copeland A."/>
            <person name="Lucas S."/>
            <person name="Lapidus A."/>
            <person name="Barry K."/>
            <person name="Detter J.C."/>
            <person name="Glavina del Rio T."/>
            <person name="Hammon N."/>
            <person name="Israni S."/>
            <person name="Dalin E."/>
            <person name="Tice H."/>
            <person name="Pitluck S."/>
            <person name="Chertkov O."/>
            <person name="Brettin T."/>
            <person name="Bruce D."/>
            <person name="Han C."/>
            <person name="Schmutz J."/>
            <person name="Larimer F."/>
            <person name="Land M."/>
            <person name="Hauser L."/>
            <person name="Kyrpides N."/>
            <person name="Mikhailova N."/>
            <person name="Shelobolina E."/>
            <person name="Aklujkar M."/>
            <person name="Lovley D."/>
            <person name="Richardson P."/>
        </authorList>
    </citation>
    <scope>NUCLEOTIDE SEQUENCE [LARGE SCALE GENOMIC DNA]</scope>
    <source>
        <strain evidence="10">ATCC BAA-1134 / JCM 13001 / Rf4</strain>
    </source>
</reference>
<keyword evidence="3" id="KW-0813">Transport</keyword>
<comment type="similarity">
    <text evidence="2">Belongs to the outer membrane factor (OMF) (TC 1.B.17) family.</text>
</comment>
<keyword evidence="4" id="KW-1134">Transmembrane beta strand</keyword>
<proteinExistence type="inferred from homology"/>
<dbReference type="PIRSF" id="PIRSF001892">
    <property type="entry name" value="CyaE"/>
    <property type="match status" value="1"/>
</dbReference>
<dbReference type="STRING" id="351605.Gura_3409"/>
<dbReference type="Proteomes" id="UP000006695">
    <property type="component" value="Chromosome"/>
</dbReference>
<feature type="signal peptide" evidence="8">
    <location>
        <begin position="1"/>
        <end position="20"/>
    </location>
</feature>
<keyword evidence="8" id="KW-0732">Signal</keyword>
<evidence type="ECO:0000313" key="10">
    <source>
        <dbReference type="Proteomes" id="UP000006695"/>
    </source>
</evidence>
<keyword evidence="5" id="KW-0812">Transmembrane</keyword>
<dbReference type="PANTHER" id="PTHR30026">
    <property type="entry name" value="OUTER MEMBRANE PROTEIN TOLC"/>
    <property type="match status" value="1"/>
</dbReference>
<keyword evidence="6" id="KW-0472">Membrane</keyword>
<evidence type="ECO:0000256" key="1">
    <source>
        <dbReference type="ARBA" id="ARBA00004442"/>
    </source>
</evidence>
<dbReference type="Gene3D" id="1.20.1600.10">
    <property type="entry name" value="Outer membrane efflux proteins (OEP)"/>
    <property type="match status" value="1"/>
</dbReference>
<evidence type="ECO:0000256" key="4">
    <source>
        <dbReference type="ARBA" id="ARBA00022452"/>
    </source>
</evidence>
<dbReference type="SUPFAM" id="SSF56954">
    <property type="entry name" value="Outer membrane efflux proteins (OEP)"/>
    <property type="match status" value="1"/>
</dbReference>
<dbReference type="PANTHER" id="PTHR30026:SF21">
    <property type="entry name" value="SLR1270 PROTEIN"/>
    <property type="match status" value="1"/>
</dbReference>
<dbReference type="InterPro" id="IPR051906">
    <property type="entry name" value="TolC-like"/>
</dbReference>
<dbReference type="HOGENOM" id="CLU_012817_10_6_7"/>
<sequence>MKLFSTVVATWLLLASPLHAASPLTLDDALAIALKNHPQVIEARENMNGAEARTGQALANYYPQLNIAADWSKGRSFLTPLEAVKQTEVQTDALYLRQTIYDFGRTSGAVDAARGNNAAAAETLAVTRQDIAYRVRAAFYLLLAAEKQVNAVKETVRAREVVYRQAEEFFREGIRAKVDVTRAEANMFAAKTALIRAENNLELARVELANAMGVPSLETSTVVEPSAAIDTEPERNRVQQEALTNRAELKRLNALKSSAAAGLKIARSGYLPILSGTASAGYADREFPPGGTVWGVGLNLTIPLFSGFSTVQQEKEAVAQLRAVDAQQNNQRLQVVRDVESSWLGVREATARIASTEKEVAAARENQALAMGRYQEGVGSIIEVTDAQSQALDAETAHIQAVYDYYTASARLDRAVGKE</sequence>
<gene>
    <name evidence="9" type="ordered locus">Gura_3409</name>
</gene>
<dbReference type="OrthoDB" id="9772436at2"/>
<dbReference type="InterPro" id="IPR003423">
    <property type="entry name" value="OMP_efflux"/>
</dbReference>
<dbReference type="AlphaFoldDB" id="A5G6Z7"/>
<evidence type="ECO:0000256" key="5">
    <source>
        <dbReference type="ARBA" id="ARBA00022692"/>
    </source>
</evidence>
<keyword evidence="10" id="KW-1185">Reference proteome</keyword>
<evidence type="ECO:0000256" key="7">
    <source>
        <dbReference type="ARBA" id="ARBA00023237"/>
    </source>
</evidence>
<dbReference type="KEGG" id="gur:Gura_3409"/>
<accession>A5G6Z7</accession>
<comment type="subcellular location">
    <subcellularLocation>
        <location evidence="1">Cell outer membrane</location>
    </subcellularLocation>
</comment>
<organism evidence="9 10">
    <name type="scientific">Geotalea uraniireducens (strain Rf4)</name>
    <name type="common">Geobacter uraniireducens</name>
    <dbReference type="NCBI Taxonomy" id="351605"/>
    <lineage>
        <taxon>Bacteria</taxon>
        <taxon>Pseudomonadati</taxon>
        <taxon>Thermodesulfobacteriota</taxon>
        <taxon>Desulfuromonadia</taxon>
        <taxon>Geobacterales</taxon>
        <taxon>Geobacteraceae</taxon>
        <taxon>Geotalea</taxon>
    </lineage>
</organism>
<evidence type="ECO:0000256" key="6">
    <source>
        <dbReference type="ARBA" id="ARBA00023136"/>
    </source>
</evidence>
<dbReference type="GO" id="GO:0015562">
    <property type="term" value="F:efflux transmembrane transporter activity"/>
    <property type="evidence" value="ECO:0007669"/>
    <property type="project" value="InterPro"/>
</dbReference>
<evidence type="ECO:0000256" key="3">
    <source>
        <dbReference type="ARBA" id="ARBA00022448"/>
    </source>
</evidence>
<evidence type="ECO:0000256" key="2">
    <source>
        <dbReference type="ARBA" id="ARBA00007613"/>
    </source>
</evidence>
<evidence type="ECO:0000313" key="9">
    <source>
        <dbReference type="EMBL" id="ABQ27565.1"/>
    </source>
</evidence>
<keyword evidence="7" id="KW-0998">Cell outer membrane</keyword>
<protein>
    <submittedName>
        <fullName evidence="9">Outer membrane efflux protein</fullName>
    </submittedName>
</protein>
<dbReference type="GO" id="GO:0015288">
    <property type="term" value="F:porin activity"/>
    <property type="evidence" value="ECO:0007669"/>
    <property type="project" value="TreeGrafter"/>
</dbReference>
<feature type="chain" id="PRO_5002682052" evidence="8">
    <location>
        <begin position="21"/>
        <end position="419"/>
    </location>
</feature>
<dbReference type="GO" id="GO:1990281">
    <property type="term" value="C:efflux pump complex"/>
    <property type="evidence" value="ECO:0007669"/>
    <property type="project" value="TreeGrafter"/>
</dbReference>
<dbReference type="GO" id="GO:0009279">
    <property type="term" value="C:cell outer membrane"/>
    <property type="evidence" value="ECO:0007669"/>
    <property type="project" value="UniProtKB-SubCell"/>
</dbReference>